<dbReference type="EMBL" id="DXBG01000025">
    <property type="protein sequence ID" value="HIZ64494.1"/>
    <property type="molecule type" value="Genomic_DNA"/>
</dbReference>
<evidence type="ECO:0000256" key="2">
    <source>
        <dbReference type="ARBA" id="ARBA00022679"/>
    </source>
</evidence>
<evidence type="ECO:0000256" key="5">
    <source>
        <dbReference type="ARBA" id="ARBA00022842"/>
    </source>
</evidence>
<proteinExistence type="predicted"/>
<evidence type="ECO:0000313" key="9">
    <source>
        <dbReference type="EMBL" id="HIZ64494.1"/>
    </source>
</evidence>
<dbReference type="Pfam" id="PF12804">
    <property type="entry name" value="NTP_transf_3"/>
    <property type="match status" value="1"/>
</dbReference>
<feature type="domain" description="MobA-like NTP transferase" evidence="8">
    <location>
        <begin position="11"/>
        <end position="158"/>
    </location>
</feature>
<sequence length="200" mass="22502">MEKVEQNYSLLLLAGGRSSRMGRDKGELLYQGRTFIENLLQKADDLGIKKKYLSGHETERRDVQTVPDVYKGRGPLGGMHACMEGMDTPYCLVLPVDVPQIPLNVLKALLSFHKGLADIKEQEQPLLLSHGGRTEPLIGIYPTDMRADIAEAIKNHSAAVFSVLNQRGYQIFQAEMESWQAENVNTPETYRMVLEQKGRE</sequence>
<keyword evidence="6" id="KW-0342">GTP-binding</keyword>
<evidence type="ECO:0000256" key="7">
    <source>
        <dbReference type="ARBA" id="ARBA00023150"/>
    </source>
</evidence>
<evidence type="ECO:0000259" key="8">
    <source>
        <dbReference type="Pfam" id="PF12804"/>
    </source>
</evidence>
<dbReference type="AlphaFoldDB" id="A0A9D2JSP8"/>
<dbReference type="GO" id="GO:0006777">
    <property type="term" value="P:Mo-molybdopterin cofactor biosynthetic process"/>
    <property type="evidence" value="ECO:0007669"/>
    <property type="project" value="UniProtKB-KW"/>
</dbReference>
<dbReference type="Proteomes" id="UP000824056">
    <property type="component" value="Unassembled WGS sequence"/>
</dbReference>
<keyword evidence="9" id="KW-0548">Nucleotidyltransferase</keyword>
<keyword evidence="7" id="KW-0501">Molybdenum cofactor biosynthesis</keyword>
<keyword evidence="4" id="KW-0547">Nucleotide-binding</keyword>
<dbReference type="CDD" id="cd02503">
    <property type="entry name" value="MobA"/>
    <property type="match status" value="1"/>
</dbReference>
<keyword evidence="5" id="KW-0460">Magnesium</keyword>
<dbReference type="PANTHER" id="PTHR19136">
    <property type="entry name" value="MOLYBDENUM COFACTOR GUANYLYLTRANSFERASE"/>
    <property type="match status" value="1"/>
</dbReference>
<dbReference type="InterPro" id="IPR029044">
    <property type="entry name" value="Nucleotide-diphossugar_trans"/>
</dbReference>
<dbReference type="GO" id="GO:0016779">
    <property type="term" value="F:nucleotidyltransferase activity"/>
    <property type="evidence" value="ECO:0007669"/>
    <property type="project" value="UniProtKB-KW"/>
</dbReference>
<name>A0A9D2JSP8_9FIRM</name>
<evidence type="ECO:0000256" key="6">
    <source>
        <dbReference type="ARBA" id="ARBA00023134"/>
    </source>
</evidence>
<dbReference type="GO" id="GO:0046872">
    <property type="term" value="F:metal ion binding"/>
    <property type="evidence" value="ECO:0007669"/>
    <property type="project" value="UniProtKB-KW"/>
</dbReference>
<dbReference type="SUPFAM" id="SSF53448">
    <property type="entry name" value="Nucleotide-diphospho-sugar transferases"/>
    <property type="match status" value="1"/>
</dbReference>
<keyword evidence="1" id="KW-0963">Cytoplasm</keyword>
<dbReference type="InterPro" id="IPR025877">
    <property type="entry name" value="MobA-like_NTP_Trfase"/>
</dbReference>
<accession>A0A9D2JSP8</accession>
<keyword evidence="3" id="KW-0479">Metal-binding</keyword>
<evidence type="ECO:0000256" key="4">
    <source>
        <dbReference type="ARBA" id="ARBA00022741"/>
    </source>
</evidence>
<evidence type="ECO:0000256" key="1">
    <source>
        <dbReference type="ARBA" id="ARBA00022490"/>
    </source>
</evidence>
<comment type="caution">
    <text evidence="9">The sequence shown here is derived from an EMBL/GenBank/DDBJ whole genome shotgun (WGS) entry which is preliminary data.</text>
</comment>
<reference evidence="9" key="1">
    <citation type="journal article" date="2021" name="PeerJ">
        <title>Extensive microbial diversity within the chicken gut microbiome revealed by metagenomics and culture.</title>
        <authorList>
            <person name="Gilroy R."/>
            <person name="Ravi A."/>
            <person name="Getino M."/>
            <person name="Pursley I."/>
            <person name="Horton D.L."/>
            <person name="Alikhan N.F."/>
            <person name="Baker D."/>
            <person name="Gharbi K."/>
            <person name="Hall N."/>
            <person name="Watson M."/>
            <person name="Adriaenssens E.M."/>
            <person name="Foster-Nyarko E."/>
            <person name="Jarju S."/>
            <person name="Secka A."/>
            <person name="Antonio M."/>
            <person name="Oren A."/>
            <person name="Chaudhuri R.R."/>
            <person name="La Ragione R."/>
            <person name="Hildebrand F."/>
            <person name="Pallen M.J."/>
        </authorList>
    </citation>
    <scope>NUCLEOTIDE SEQUENCE</scope>
    <source>
        <strain evidence="9">1068</strain>
    </source>
</reference>
<organism evidence="9 10">
    <name type="scientific">Candidatus Blautia pullicola</name>
    <dbReference type="NCBI Taxonomy" id="2838498"/>
    <lineage>
        <taxon>Bacteria</taxon>
        <taxon>Bacillati</taxon>
        <taxon>Bacillota</taxon>
        <taxon>Clostridia</taxon>
        <taxon>Lachnospirales</taxon>
        <taxon>Lachnospiraceae</taxon>
        <taxon>Blautia</taxon>
    </lineage>
</organism>
<dbReference type="PANTHER" id="PTHR19136:SF81">
    <property type="entry name" value="MOLYBDENUM COFACTOR GUANYLYLTRANSFERASE"/>
    <property type="match status" value="1"/>
</dbReference>
<dbReference type="Gene3D" id="3.90.550.10">
    <property type="entry name" value="Spore Coat Polysaccharide Biosynthesis Protein SpsA, Chain A"/>
    <property type="match status" value="1"/>
</dbReference>
<protein>
    <submittedName>
        <fullName evidence="9">Molybdenum cofactor guanylyltransferase</fullName>
    </submittedName>
</protein>
<dbReference type="InterPro" id="IPR013482">
    <property type="entry name" value="Molybde_CF_guanTrfase"/>
</dbReference>
<keyword evidence="2" id="KW-0808">Transferase</keyword>
<gene>
    <name evidence="9" type="ORF">H9809_01095</name>
</gene>
<reference evidence="9" key="2">
    <citation type="submission" date="2021-04" db="EMBL/GenBank/DDBJ databases">
        <authorList>
            <person name="Gilroy R."/>
        </authorList>
    </citation>
    <scope>NUCLEOTIDE SEQUENCE</scope>
    <source>
        <strain evidence="9">1068</strain>
    </source>
</reference>
<dbReference type="GO" id="GO:0005525">
    <property type="term" value="F:GTP binding"/>
    <property type="evidence" value="ECO:0007669"/>
    <property type="project" value="UniProtKB-KW"/>
</dbReference>
<evidence type="ECO:0000256" key="3">
    <source>
        <dbReference type="ARBA" id="ARBA00022723"/>
    </source>
</evidence>
<evidence type="ECO:0000313" key="10">
    <source>
        <dbReference type="Proteomes" id="UP000824056"/>
    </source>
</evidence>